<dbReference type="EMBL" id="DS268507">
    <property type="protein sequence ID" value="EFO83111.1"/>
    <property type="molecule type" value="Genomic_DNA"/>
</dbReference>
<proteinExistence type="predicted"/>
<accession>E3N0Z2</accession>
<reference evidence="3" key="1">
    <citation type="submission" date="2007-07" db="EMBL/GenBank/DDBJ databases">
        <title>PCAP assembly of the Caenorhabditis remanei genome.</title>
        <authorList>
            <consortium name="The Caenorhabditis remanei Sequencing Consortium"/>
            <person name="Wilson R.K."/>
        </authorList>
    </citation>
    <scope>NUCLEOTIDE SEQUENCE [LARGE SCALE GENOMIC DNA]</scope>
    <source>
        <strain evidence="3">PB4641</strain>
    </source>
</reference>
<dbReference type="OMA" id="CTADEGN"/>
<name>E3N0Z2_CAERE</name>
<organism evidence="4">
    <name type="scientific">Caenorhabditis remanei</name>
    <name type="common">Caenorhabditis vulgaris</name>
    <dbReference type="NCBI Taxonomy" id="31234"/>
    <lineage>
        <taxon>Eukaryota</taxon>
        <taxon>Metazoa</taxon>
        <taxon>Ecdysozoa</taxon>
        <taxon>Nematoda</taxon>
        <taxon>Chromadorea</taxon>
        <taxon>Rhabditida</taxon>
        <taxon>Rhabditina</taxon>
        <taxon>Rhabditomorpha</taxon>
        <taxon>Rhabditoidea</taxon>
        <taxon>Rhabditidae</taxon>
        <taxon>Peloderinae</taxon>
        <taxon>Caenorhabditis</taxon>
    </lineage>
</organism>
<dbReference type="InterPro" id="IPR002601">
    <property type="entry name" value="C6_domain"/>
</dbReference>
<evidence type="ECO:0000256" key="1">
    <source>
        <dbReference type="SAM" id="SignalP"/>
    </source>
</evidence>
<sequence length="149" mass="16291">MICLNLFLSSLIIFYCLTIVNPCLRTESVTMPIVTEEPELRNCSQTDIALGNPNAAQEIDVIYDMYNITQIPGTLDTIATMNLQCTADEGNFASMTFNTAGEPVENSPPNQTVTIMVQCSSVDMMWKYSATSMGVTCTTTITSAFCQQA</sequence>
<keyword evidence="1" id="KW-0732">Signal</keyword>
<dbReference type="HOGENOM" id="CLU_074197_1_0_1"/>
<feature type="chain" id="PRO_5003175817" description="C6 domain-containing protein" evidence="1">
    <location>
        <begin position="19"/>
        <end position="149"/>
    </location>
</feature>
<feature type="domain" description="C6" evidence="2">
    <location>
        <begin position="43"/>
        <end position="146"/>
    </location>
</feature>
<dbReference type="InParanoid" id="E3N0Z2"/>
<dbReference type="Pfam" id="PF01681">
    <property type="entry name" value="C6"/>
    <property type="match status" value="1"/>
</dbReference>
<gene>
    <name evidence="3" type="ORF">CRE_12958</name>
</gene>
<dbReference type="Proteomes" id="UP000008281">
    <property type="component" value="Unassembled WGS sequence"/>
</dbReference>
<protein>
    <recommendedName>
        <fullName evidence="2">C6 domain-containing protein</fullName>
    </recommendedName>
</protein>
<dbReference type="SMART" id="SM01048">
    <property type="entry name" value="C6"/>
    <property type="match status" value="1"/>
</dbReference>
<evidence type="ECO:0000313" key="3">
    <source>
        <dbReference type="EMBL" id="EFO83111.1"/>
    </source>
</evidence>
<keyword evidence="4" id="KW-1185">Reference proteome</keyword>
<dbReference type="AlphaFoldDB" id="E3N0Z2"/>
<evidence type="ECO:0000259" key="2">
    <source>
        <dbReference type="SMART" id="SM01048"/>
    </source>
</evidence>
<feature type="signal peptide" evidence="1">
    <location>
        <begin position="1"/>
        <end position="18"/>
    </location>
</feature>
<evidence type="ECO:0000313" key="4">
    <source>
        <dbReference type="Proteomes" id="UP000008281"/>
    </source>
</evidence>